<proteinExistence type="predicted"/>
<dbReference type="EMBL" id="CAEZVY010000053">
    <property type="protein sequence ID" value="CAB4641483.1"/>
    <property type="molecule type" value="Genomic_DNA"/>
</dbReference>
<accession>A0A6J6JZJ3</accession>
<dbReference type="AlphaFoldDB" id="A0A6J6JZJ3"/>
<feature type="compositionally biased region" description="Basic and acidic residues" evidence="1">
    <location>
        <begin position="52"/>
        <end position="62"/>
    </location>
</feature>
<feature type="region of interest" description="Disordered" evidence="1">
    <location>
        <begin position="39"/>
        <end position="62"/>
    </location>
</feature>
<name>A0A6J6JZJ3_9ZZZZ</name>
<sequence length="62" mass="6672">MEPGGPITNVSSGTLHHPFVFHQLVLKLQKGGTVLQCASSSSFPPATHHHKGADDSHQERKC</sequence>
<organism evidence="2">
    <name type="scientific">freshwater metagenome</name>
    <dbReference type="NCBI Taxonomy" id="449393"/>
    <lineage>
        <taxon>unclassified sequences</taxon>
        <taxon>metagenomes</taxon>
        <taxon>ecological metagenomes</taxon>
    </lineage>
</organism>
<protein>
    <submittedName>
        <fullName evidence="2">Unannotated protein</fullName>
    </submittedName>
</protein>
<reference evidence="2" key="1">
    <citation type="submission" date="2020-05" db="EMBL/GenBank/DDBJ databases">
        <authorList>
            <person name="Chiriac C."/>
            <person name="Salcher M."/>
            <person name="Ghai R."/>
            <person name="Kavagutti S V."/>
        </authorList>
    </citation>
    <scope>NUCLEOTIDE SEQUENCE</scope>
</reference>
<evidence type="ECO:0000313" key="2">
    <source>
        <dbReference type="EMBL" id="CAB4641483.1"/>
    </source>
</evidence>
<gene>
    <name evidence="2" type="ORF">UFOPK2158_00632</name>
</gene>
<evidence type="ECO:0000256" key="1">
    <source>
        <dbReference type="SAM" id="MobiDB-lite"/>
    </source>
</evidence>